<keyword evidence="2" id="KW-1185">Reference proteome</keyword>
<protein>
    <submittedName>
        <fullName evidence="1">3-isopropylmalate dehydratase large subunit</fullName>
    </submittedName>
</protein>
<evidence type="ECO:0000313" key="2">
    <source>
        <dbReference type="Proteomes" id="UP000325081"/>
    </source>
</evidence>
<dbReference type="AlphaFoldDB" id="A0A5A7QTU9"/>
<gene>
    <name evidence="1" type="ORF">STAS_24999</name>
</gene>
<dbReference type="Proteomes" id="UP000325081">
    <property type="component" value="Unassembled WGS sequence"/>
</dbReference>
<organism evidence="1 2">
    <name type="scientific">Striga asiatica</name>
    <name type="common">Asiatic witchweed</name>
    <name type="synonym">Buchnera asiatica</name>
    <dbReference type="NCBI Taxonomy" id="4170"/>
    <lineage>
        <taxon>Eukaryota</taxon>
        <taxon>Viridiplantae</taxon>
        <taxon>Streptophyta</taxon>
        <taxon>Embryophyta</taxon>
        <taxon>Tracheophyta</taxon>
        <taxon>Spermatophyta</taxon>
        <taxon>Magnoliopsida</taxon>
        <taxon>eudicotyledons</taxon>
        <taxon>Gunneridae</taxon>
        <taxon>Pentapetalae</taxon>
        <taxon>asterids</taxon>
        <taxon>lamiids</taxon>
        <taxon>Lamiales</taxon>
        <taxon>Orobanchaceae</taxon>
        <taxon>Buchnereae</taxon>
        <taxon>Striga</taxon>
    </lineage>
</organism>
<evidence type="ECO:0000313" key="1">
    <source>
        <dbReference type="EMBL" id="GER47857.1"/>
    </source>
</evidence>
<name>A0A5A7QTU9_STRAF</name>
<sequence>MPLERTFHKAPMPELVDDYRWARVDLDDFQRKTSRKSCRESSVGRVNCFLVGIEASKFFRQRSLQQGVVLFMAEKFNLTCPGREIATGNFSSLQYKVPPIIPRFVELFIEPIDFLSINHT</sequence>
<accession>A0A5A7QTU9</accession>
<proteinExistence type="predicted"/>
<comment type="caution">
    <text evidence="1">The sequence shown here is derived from an EMBL/GenBank/DDBJ whole genome shotgun (WGS) entry which is preliminary data.</text>
</comment>
<reference evidence="2" key="1">
    <citation type="journal article" date="2019" name="Curr. Biol.">
        <title>Genome Sequence of Striga asiatica Provides Insight into the Evolution of Plant Parasitism.</title>
        <authorList>
            <person name="Yoshida S."/>
            <person name="Kim S."/>
            <person name="Wafula E.K."/>
            <person name="Tanskanen J."/>
            <person name="Kim Y.M."/>
            <person name="Honaas L."/>
            <person name="Yang Z."/>
            <person name="Spallek T."/>
            <person name="Conn C.E."/>
            <person name="Ichihashi Y."/>
            <person name="Cheong K."/>
            <person name="Cui S."/>
            <person name="Der J.P."/>
            <person name="Gundlach H."/>
            <person name="Jiao Y."/>
            <person name="Hori C."/>
            <person name="Ishida J.K."/>
            <person name="Kasahara H."/>
            <person name="Kiba T."/>
            <person name="Kim M.S."/>
            <person name="Koo N."/>
            <person name="Laohavisit A."/>
            <person name="Lee Y.H."/>
            <person name="Lumba S."/>
            <person name="McCourt P."/>
            <person name="Mortimer J.C."/>
            <person name="Mutuku J.M."/>
            <person name="Nomura T."/>
            <person name="Sasaki-Sekimoto Y."/>
            <person name="Seto Y."/>
            <person name="Wang Y."/>
            <person name="Wakatake T."/>
            <person name="Sakakibara H."/>
            <person name="Demura T."/>
            <person name="Yamaguchi S."/>
            <person name="Yoneyama K."/>
            <person name="Manabe R.I."/>
            <person name="Nelson D.C."/>
            <person name="Schulman A.H."/>
            <person name="Timko M.P."/>
            <person name="dePamphilis C.W."/>
            <person name="Choi D."/>
            <person name="Shirasu K."/>
        </authorList>
    </citation>
    <scope>NUCLEOTIDE SEQUENCE [LARGE SCALE GENOMIC DNA]</scope>
    <source>
        <strain evidence="2">cv. UVA1</strain>
    </source>
</reference>
<dbReference type="EMBL" id="BKCP01008070">
    <property type="protein sequence ID" value="GER47857.1"/>
    <property type="molecule type" value="Genomic_DNA"/>
</dbReference>